<evidence type="ECO:0000256" key="5">
    <source>
        <dbReference type="ARBA" id="ARBA00023136"/>
    </source>
</evidence>
<comment type="similarity">
    <text evidence="7 10">Belongs to the fluoride channel Fluc/FEX (TC 1.A.43) family.</text>
</comment>
<evidence type="ECO:0000256" key="8">
    <source>
        <dbReference type="ARBA" id="ARBA00035585"/>
    </source>
</evidence>
<evidence type="ECO:0000256" key="9">
    <source>
        <dbReference type="ARBA" id="ARBA00049940"/>
    </source>
</evidence>
<keyword evidence="10" id="KW-0915">Sodium</keyword>
<dbReference type="GO" id="GO:0046872">
    <property type="term" value="F:metal ion binding"/>
    <property type="evidence" value="ECO:0007669"/>
    <property type="project" value="UniProtKB-KW"/>
</dbReference>
<evidence type="ECO:0000256" key="1">
    <source>
        <dbReference type="ARBA" id="ARBA00004651"/>
    </source>
</evidence>
<dbReference type="Proteomes" id="UP000639606">
    <property type="component" value="Unassembled WGS sequence"/>
</dbReference>
<comment type="subcellular location">
    <subcellularLocation>
        <location evidence="1 10">Cell membrane</location>
        <topology evidence="1 10">Multi-pass membrane protein</topology>
    </subcellularLocation>
</comment>
<dbReference type="EMBL" id="BMRG01000002">
    <property type="protein sequence ID" value="GGP41869.1"/>
    <property type="molecule type" value="Genomic_DNA"/>
</dbReference>
<keyword evidence="12" id="KW-1185">Reference proteome</keyword>
<dbReference type="InterPro" id="IPR003691">
    <property type="entry name" value="FluC"/>
</dbReference>
<organism evidence="11 12">
    <name type="scientific">Saccharothrix coeruleofusca</name>
    <dbReference type="NCBI Taxonomy" id="33919"/>
    <lineage>
        <taxon>Bacteria</taxon>
        <taxon>Bacillati</taxon>
        <taxon>Actinomycetota</taxon>
        <taxon>Actinomycetes</taxon>
        <taxon>Pseudonocardiales</taxon>
        <taxon>Pseudonocardiaceae</taxon>
        <taxon>Saccharothrix</taxon>
    </lineage>
</organism>
<evidence type="ECO:0000256" key="2">
    <source>
        <dbReference type="ARBA" id="ARBA00022475"/>
    </source>
</evidence>
<sequence length="114" mass="11952">MTALLVFLGSAAGASLRYLADRFVRSRYPSPLPWATLAVNVAGCFALGWLVGAEPAVWALAGTGVCGGLSTYSTFGYETVALLERERYGWALANVLANVVVGVGAAALGWWIGR</sequence>
<keyword evidence="10" id="KW-0406">Ion transport</keyword>
<keyword evidence="5 10" id="KW-0472">Membrane</keyword>
<comment type="function">
    <text evidence="9 10">Fluoride-specific ion channel. Important for reducing fluoride concentration in the cell, thus reducing its toxicity.</text>
</comment>
<keyword evidence="6 10" id="KW-0407">Ion channel</keyword>
<keyword evidence="10" id="KW-0813">Transport</keyword>
<protein>
    <recommendedName>
        <fullName evidence="10">Fluoride-specific ion channel FluC</fullName>
    </recommendedName>
</protein>
<keyword evidence="4 10" id="KW-1133">Transmembrane helix</keyword>
<keyword evidence="3 10" id="KW-0812">Transmembrane</keyword>
<feature type="transmembrane region" description="Helical" evidence="10">
    <location>
        <begin position="89"/>
        <end position="112"/>
    </location>
</feature>
<dbReference type="PANTHER" id="PTHR28259:SF1">
    <property type="entry name" value="FLUORIDE EXPORT PROTEIN 1-RELATED"/>
    <property type="match status" value="1"/>
</dbReference>
<dbReference type="NCBIfam" id="TIGR00494">
    <property type="entry name" value="crcB"/>
    <property type="match status" value="1"/>
</dbReference>
<evidence type="ECO:0000313" key="12">
    <source>
        <dbReference type="Proteomes" id="UP000639606"/>
    </source>
</evidence>
<evidence type="ECO:0000256" key="6">
    <source>
        <dbReference type="ARBA" id="ARBA00023303"/>
    </source>
</evidence>
<dbReference type="HAMAP" id="MF_00454">
    <property type="entry name" value="FluC"/>
    <property type="match status" value="1"/>
</dbReference>
<accession>A0A918AH92</accession>
<dbReference type="PANTHER" id="PTHR28259">
    <property type="entry name" value="FLUORIDE EXPORT PROTEIN 1-RELATED"/>
    <property type="match status" value="1"/>
</dbReference>
<dbReference type="RefSeq" id="WP_189222006.1">
    <property type="nucleotide sequence ID" value="NZ_BMRG01000002.1"/>
</dbReference>
<feature type="binding site" evidence="10">
    <location>
        <position position="67"/>
    </location>
    <ligand>
        <name>Na(+)</name>
        <dbReference type="ChEBI" id="CHEBI:29101"/>
        <note>structural</note>
    </ligand>
</feature>
<feature type="transmembrane region" description="Helical" evidence="10">
    <location>
        <begin position="32"/>
        <end position="50"/>
    </location>
</feature>
<dbReference type="GO" id="GO:0140114">
    <property type="term" value="P:cellular detoxification of fluoride"/>
    <property type="evidence" value="ECO:0007669"/>
    <property type="project" value="UniProtKB-UniRule"/>
</dbReference>
<reference evidence="11" key="1">
    <citation type="journal article" date="2014" name="Int. J. Syst. Evol. Microbiol.">
        <title>Complete genome sequence of Corynebacterium casei LMG S-19264T (=DSM 44701T), isolated from a smear-ripened cheese.</title>
        <authorList>
            <consortium name="US DOE Joint Genome Institute (JGI-PGF)"/>
            <person name="Walter F."/>
            <person name="Albersmeier A."/>
            <person name="Kalinowski J."/>
            <person name="Ruckert C."/>
        </authorList>
    </citation>
    <scope>NUCLEOTIDE SEQUENCE</scope>
    <source>
        <strain evidence="11">JCM 3313</strain>
    </source>
</reference>
<evidence type="ECO:0000256" key="7">
    <source>
        <dbReference type="ARBA" id="ARBA00035120"/>
    </source>
</evidence>
<reference evidence="11" key="2">
    <citation type="submission" date="2020-09" db="EMBL/GenBank/DDBJ databases">
        <authorList>
            <person name="Sun Q."/>
            <person name="Ohkuma M."/>
        </authorList>
    </citation>
    <scope>NUCLEOTIDE SEQUENCE</scope>
    <source>
        <strain evidence="11">JCM 3313</strain>
    </source>
</reference>
<feature type="binding site" evidence="10">
    <location>
        <position position="70"/>
    </location>
    <ligand>
        <name>Na(+)</name>
        <dbReference type="ChEBI" id="CHEBI:29101"/>
        <note>structural</note>
    </ligand>
</feature>
<evidence type="ECO:0000256" key="3">
    <source>
        <dbReference type="ARBA" id="ARBA00022692"/>
    </source>
</evidence>
<evidence type="ECO:0000256" key="10">
    <source>
        <dbReference type="HAMAP-Rule" id="MF_00454"/>
    </source>
</evidence>
<comment type="activity regulation">
    <text evidence="10">Na(+) is not transported, but it plays an essential structural role and its presence is essential for fluoride channel function.</text>
</comment>
<dbReference type="Pfam" id="PF02537">
    <property type="entry name" value="CRCB"/>
    <property type="match status" value="1"/>
</dbReference>
<name>A0A918AH92_9PSEU</name>
<evidence type="ECO:0000313" key="11">
    <source>
        <dbReference type="EMBL" id="GGP41869.1"/>
    </source>
</evidence>
<proteinExistence type="inferred from homology"/>
<dbReference type="GO" id="GO:0005886">
    <property type="term" value="C:plasma membrane"/>
    <property type="evidence" value="ECO:0007669"/>
    <property type="project" value="UniProtKB-SubCell"/>
</dbReference>
<keyword evidence="2 10" id="KW-1003">Cell membrane</keyword>
<evidence type="ECO:0000256" key="4">
    <source>
        <dbReference type="ARBA" id="ARBA00022989"/>
    </source>
</evidence>
<gene>
    <name evidence="10 11" type="primary">crcB</name>
    <name evidence="10" type="synonym">fluC</name>
    <name evidence="11" type="ORF">GCM10010185_11400</name>
</gene>
<comment type="caution">
    <text evidence="11">The sequence shown here is derived from an EMBL/GenBank/DDBJ whole genome shotgun (WGS) entry which is preliminary data.</text>
</comment>
<dbReference type="GO" id="GO:0062054">
    <property type="term" value="F:fluoride channel activity"/>
    <property type="evidence" value="ECO:0007669"/>
    <property type="project" value="UniProtKB-UniRule"/>
</dbReference>
<dbReference type="AlphaFoldDB" id="A0A918AH92"/>
<comment type="catalytic activity">
    <reaction evidence="8">
        <text>fluoride(in) = fluoride(out)</text>
        <dbReference type="Rhea" id="RHEA:76159"/>
        <dbReference type="ChEBI" id="CHEBI:17051"/>
    </reaction>
    <physiologicalReaction direction="left-to-right" evidence="8">
        <dbReference type="Rhea" id="RHEA:76160"/>
    </physiologicalReaction>
</comment>
<feature type="transmembrane region" description="Helical" evidence="10">
    <location>
        <begin position="57"/>
        <end position="77"/>
    </location>
</feature>
<keyword evidence="10" id="KW-0479">Metal-binding</keyword>